<gene>
    <name evidence="1" type="primary">tssG</name>
    <name evidence="1" type="ORF">FNU76_20255</name>
</gene>
<dbReference type="Proteomes" id="UP000317550">
    <property type="component" value="Chromosome"/>
</dbReference>
<dbReference type="PANTHER" id="PTHR35564">
    <property type="match status" value="1"/>
</dbReference>
<protein>
    <submittedName>
        <fullName evidence="1">Type VI secretion system baseplate subunit TssG</fullName>
    </submittedName>
</protein>
<evidence type="ECO:0000313" key="1">
    <source>
        <dbReference type="EMBL" id="QDQ28502.1"/>
    </source>
</evidence>
<name>A0A516SK18_9NEIS</name>
<dbReference type="OrthoDB" id="1523296at2"/>
<keyword evidence="2" id="KW-1185">Reference proteome</keyword>
<dbReference type="PANTHER" id="PTHR35564:SF4">
    <property type="entry name" value="CYTOPLASMIC PROTEIN"/>
    <property type="match status" value="1"/>
</dbReference>
<dbReference type="AlphaFoldDB" id="A0A516SK18"/>
<dbReference type="NCBIfam" id="TIGR03347">
    <property type="entry name" value="VI_chp_1"/>
    <property type="match status" value="1"/>
</dbReference>
<dbReference type="KEGG" id="cari:FNU76_20255"/>
<evidence type="ECO:0000313" key="2">
    <source>
        <dbReference type="Proteomes" id="UP000317550"/>
    </source>
</evidence>
<dbReference type="EMBL" id="CP041730">
    <property type="protein sequence ID" value="QDQ28502.1"/>
    <property type="molecule type" value="Genomic_DNA"/>
</dbReference>
<dbReference type="RefSeq" id="WP_144279885.1">
    <property type="nucleotide sequence ID" value="NZ_CP041730.1"/>
</dbReference>
<reference evidence="2" key="1">
    <citation type="submission" date="2019-07" db="EMBL/GenBank/DDBJ databases">
        <title>Chitinimonas sp. nov., isolated from Ny-Alesund, arctica soil.</title>
        <authorList>
            <person name="Xu Q."/>
            <person name="Peng F."/>
        </authorList>
    </citation>
    <scope>NUCLEOTIDE SEQUENCE [LARGE SCALE GENOMIC DNA]</scope>
    <source>
        <strain evidence="2">R3-44</strain>
    </source>
</reference>
<dbReference type="InterPro" id="IPR010732">
    <property type="entry name" value="T6SS_TssG-like"/>
</dbReference>
<accession>A0A516SK18</accession>
<dbReference type="Pfam" id="PF06996">
    <property type="entry name" value="T6SS_TssG"/>
    <property type="match status" value="1"/>
</dbReference>
<organism evidence="1 2">
    <name type="scientific">Chitinimonas arctica</name>
    <dbReference type="NCBI Taxonomy" id="2594795"/>
    <lineage>
        <taxon>Bacteria</taxon>
        <taxon>Pseudomonadati</taxon>
        <taxon>Pseudomonadota</taxon>
        <taxon>Betaproteobacteria</taxon>
        <taxon>Neisseriales</taxon>
        <taxon>Chitinibacteraceae</taxon>
        <taxon>Chitinimonas</taxon>
    </lineage>
</organism>
<sequence>MASHGWRTNRPLTRELREDCAGFDFYQLVRLLLHERGAGGDPLGAALDAQLCFRANLEQGFPGQEVRNVSEPGGSAGRLRIETGNYALAGYLGPLPEALVEQMLARMRAGSHAMPRFLDLFNHRLNALRYQLKAAPRLGLNLLRPERTELAAMLAALMGMAAPGLAEQMPLPRRVWLGLAGLLADPRRSAPALTRVVARFIGAPVELESLLGAWRDRCDEDATRLGRACHGLGSQTRLGRQAWLPTARIRLTLGPLDYTRYCCLLPKSRSNSSDVHPQLCGLLRFLLERRQDCWIRLRLAPGQAPAATLTARERRLDPACGIYYGLRLGQTAWLAGPTDGERTAEFLVPAYGET</sequence>
<proteinExistence type="predicted"/>